<dbReference type="GO" id="GO:0016020">
    <property type="term" value="C:membrane"/>
    <property type="evidence" value="ECO:0007669"/>
    <property type="project" value="UniProtKB-SubCell"/>
</dbReference>
<reference evidence="7" key="1">
    <citation type="submission" date="2020-05" db="EMBL/GenBank/DDBJ databases">
        <authorList>
            <person name="Chiriac C."/>
            <person name="Salcher M."/>
            <person name="Ghai R."/>
            <person name="Kavagutti S V."/>
        </authorList>
    </citation>
    <scope>NUCLEOTIDE SEQUENCE</scope>
</reference>
<feature type="transmembrane region" description="Helical" evidence="5">
    <location>
        <begin position="207"/>
        <end position="234"/>
    </location>
</feature>
<feature type="transmembrane region" description="Helical" evidence="5">
    <location>
        <begin position="182"/>
        <end position="200"/>
    </location>
</feature>
<dbReference type="Pfam" id="PF00916">
    <property type="entry name" value="Sulfate_transp"/>
    <property type="match status" value="1"/>
</dbReference>
<proteinExistence type="predicted"/>
<keyword evidence="3 5" id="KW-1133">Transmembrane helix</keyword>
<dbReference type="EMBL" id="CAFABK010000107">
    <property type="protein sequence ID" value="CAB4834884.1"/>
    <property type="molecule type" value="Genomic_DNA"/>
</dbReference>
<feature type="transmembrane region" description="Helical" evidence="5">
    <location>
        <begin position="104"/>
        <end position="129"/>
    </location>
</feature>
<dbReference type="Gene3D" id="3.30.750.24">
    <property type="entry name" value="STAS domain"/>
    <property type="match status" value="1"/>
</dbReference>
<dbReference type="PROSITE" id="PS50801">
    <property type="entry name" value="STAS"/>
    <property type="match status" value="1"/>
</dbReference>
<dbReference type="Pfam" id="PF01740">
    <property type="entry name" value="STAS"/>
    <property type="match status" value="1"/>
</dbReference>
<feature type="transmembrane region" description="Helical" evidence="5">
    <location>
        <begin position="21"/>
        <end position="42"/>
    </location>
</feature>
<evidence type="ECO:0000313" key="7">
    <source>
        <dbReference type="EMBL" id="CAB4834884.1"/>
    </source>
</evidence>
<dbReference type="CDD" id="cd07042">
    <property type="entry name" value="STAS_SulP_like_sulfate_transporter"/>
    <property type="match status" value="1"/>
</dbReference>
<feature type="transmembrane region" description="Helical" evidence="5">
    <location>
        <begin position="361"/>
        <end position="380"/>
    </location>
</feature>
<keyword evidence="4 5" id="KW-0472">Membrane</keyword>
<evidence type="ECO:0000256" key="4">
    <source>
        <dbReference type="ARBA" id="ARBA00023136"/>
    </source>
</evidence>
<evidence type="ECO:0000256" key="1">
    <source>
        <dbReference type="ARBA" id="ARBA00004141"/>
    </source>
</evidence>
<dbReference type="InterPro" id="IPR002645">
    <property type="entry name" value="STAS_dom"/>
</dbReference>
<dbReference type="InterPro" id="IPR011547">
    <property type="entry name" value="SLC26A/SulP_dom"/>
</dbReference>
<dbReference type="SUPFAM" id="SSF52091">
    <property type="entry name" value="SpoIIaa-like"/>
    <property type="match status" value="1"/>
</dbReference>
<comment type="subcellular location">
    <subcellularLocation>
        <location evidence="1">Membrane</location>
        <topology evidence="1">Multi-pass membrane protein</topology>
    </subcellularLocation>
</comment>
<dbReference type="AlphaFoldDB" id="A0A6J7APU1"/>
<evidence type="ECO:0000256" key="5">
    <source>
        <dbReference type="SAM" id="Phobius"/>
    </source>
</evidence>
<dbReference type="InterPro" id="IPR001902">
    <property type="entry name" value="SLC26A/SulP_fam"/>
</dbReference>
<feature type="domain" description="STAS" evidence="6">
    <location>
        <begin position="446"/>
        <end position="561"/>
    </location>
</feature>
<sequence>MKNVAEVLLPPWIKLLHRKWLVGDLIAGVILAAIAIPEVMGYASIAKIPVSAGLYTLILPVIVFAAIGASRFLTIGGDAAVAALVAAGLGGAAISGVTPGSTQWLAYTCIIALICGALLTLAAIFRVGFIADFFSVPVITGLRAGVGVLIILGMIPEILGVLPGKGSFLEAQWSVINSIPSTNLLDLAYAVGSIVVLVLLPRLIPKFPAALAVIIVSIILSTTLNSAASGVAVVGEIPGGLPSFGLPQGLDLDAVRANAGLLTYIALLCAVLLLTSGAVASRSYAQKAGDPLDLNRDILGIGGSNFAAGLTGTMPTGGSLSKTLIMVSSGGRSQIANLAMAGVTIIFLLAFTSALQNMPKAVLAAIVLVIACRLITINGFRQILARSKVEFVGAVNTMILICVFGILIGLTVAIVASTIYTIKRLYRAKSYIISLNSADVPTYVEAQPGLQSEPGLIIFRFPTMVFYANANRFMDQVRELVKQAPDPVEWFIVDASAVDDLDYSSGVMLNTFIKFMKDNGIKLVIARRDAMLSEAILKQRLDEYVPDEDVWASLPEAYAAFQARPRTPV</sequence>
<feature type="transmembrane region" description="Helical" evidence="5">
    <location>
        <begin position="335"/>
        <end position="355"/>
    </location>
</feature>
<evidence type="ECO:0000256" key="2">
    <source>
        <dbReference type="ARBA" id="ARBA00022692"/>
    </source>
</evidence>
<accession>A0A6J7APU1</accession>
<feature type="transmembrane region" description="Helical" evidence="5">
    <location>
        <begin position="392"/>
        <end position="420"/>
    </location>
</feature>
<feature type="transmembrane region" description="Helical" evidence="5">
    <location>
        <begin position="79"/>
        <end position="98"/>
    </location>
</feature>
<protein>
    <submittedName>
        <fullName evidence="7">Unannotated protein</fullName>
    </submittedName>
</protein>
<organism evidence="7">
    <name type="scientific">freshwater metagenome</name>
    <dbReference type="NCBI Taxonomy" id="449393"/>
    <lineage>
        <taxon>unclassified sequences</taxon>
        <taxon>metagenomes</taxon>
        <taxon>ecological metagenomes</taxon>
    </lineage>
</organism>
<name>A0A6J7APU1_9ZZZZ</name>
<keyword evidence="2 5" id="KW-0812">Transmembrane</keyword>
<dbReference type="GO" id="GO:0055085">
    <property type="term" value="P:transmembrane transport"/>
    <property type="evidence" value="ECO:0007669"/>
    <property type="project" value="InterPro"/>
</dbReference>
<evidence type="ECO:0000259" key="6">
    <source>
        <dbReference type="PROSITE" id="PS50801"/>
    </source>
</evidence>
<gene>
    <name evidence="7" type="ORF">UFOPK3204_01607</name>
</gene>
<feature type="transmembrane region" description="Helical" evidence="5">
    <location>
        <begin position="48"/>
        <end position="67"/>
    </location>
</feature>
<evidence type="ECO:0000256" key="3">
    <source>
        <dbReference type="ARBA" id="ARBA00022989"/>
    </source>
</evidence>
<feature type="transmembrane region" description="Helical" evidence="5">
    <location>
        <begin position="141"/>
        <end position="162"/>
    </location>
</feature>
<feature type="transmembrane region" description="Helical" evidence="5">
    <location>
        <begin position="254"/>
        <end position="274"/>
    </location>
</feature>
<dbReference type="InterPro" id="IPR036513">
    <property type="entry name" value="STAS_dom_sf"/>
</dbReference>
<dbReference type="PANTHER" id="PTHR11814">
    <property type="entry name" value="SULFATE TRANSPORTER"/>
    <property type="match status" value="1"/>
</dbReference>